<reference evidence="1" key="1">
    <citation type="submission" date="2018-10" db="EMBL/GenBank/DDBJ databases">
        <title>Hidden diversity of soil giant viruses.</title>
        <authorList>
            <person name="Schulz F."/>
            <person name="Alteio L."/>
            <person name="Goudeau D."/>
            <person name="Ryan E.M."/>
            <person name="Malmstrom R.R."/>
            <person name="Blanchard J."/>
            <person name="Woyke T."/>
        </authorList>
    </citation>
    <scope>NUCLEOTIDE SEQUENCE</scope>
    <source>
        <strain evidence="1">EDV1</strain>
    </source>
</reference>
<protein>
    <submittedName>
        <fullName evidence="1">Uncharacterized protein</fullName>
    </submittedName>
</protein>
<evidence type="ECO:0000313" key="1">
    <source>
        <dbReference type="EMBL" id="AYV78486.1"/>
    </source>
</evidence>
<organism evidence="1">
    <name type="scientific">Edafosvirus sp</name>
    <dbReference type="NCBI Taxonomy" id="2487765"/>
    <lineage>
        <taxon>Viruses</taxon>
        <taxon>Varidnaviria</taxon>
        <taxon>Bamfordvirae</taxon>
        <taxon>Nucleocytoviricota</taxon>
        <taxon>Megaviricetes</taxon>
        <taxon>Imitervirales</taxon>
        <taxon>Mimiviridae</taxon>
        <taxon>Klosneuvirinae</taxon>
    </lineage>
</organism>
<gene>
    <name evidence="1" type="ORF">Edafosvirus15_7</name>
</gene>
<accession>A0A3G4ZU99</accession>
<name>A0A3G4ZU99_9VIRU</name>
<proteinExistence type="predicted"/>
<dbReference type="EMBL" id="MK072080">
    <property type="protein sequence ID" value="AYV78486.1"/>
    <property type="molecule type" value="Genomic_DNA"/>
</dbReference>
<sequence>MDDFVIVSKTIIREPHFSSSLDMNCAYVHTSDRSLLDYVVIDKKYYKVKKIDNFEKDTIAIYDTNFKTNIEKVFSFNSNKEEERKGISKVKIDVIKSKYKIISKDKFLTKIKDYMENLLLYDGQIIYFKNYTVNITTSGHKGFINDDTTIKLMSDKYKIISKVKTITSPFVFIKLDHKYKDSIQVWRKLLDVYFAENIKTFYIGKKYNIKIKEQKLQATIIDISDPQSKK</sequence>